<accession>A0A411HN59</accession>
<reference evidence="1 2" key="1">
    <citation type="submission" date="2019-01" db="EMBL/GenBank/DDBJ databases">
        <title>Pseudolysobacter antarctica gen. nov., sp. nov., isolated from Fildes Peninsula, Antarctica.</title>
        <authorList>
            <person name="Wei Z."/>
            <person name="Peng F."/>
        </authorList>
    </citation>
    <scope>NUCLEOTIDE SEQUENCE [LARGE SCALE GENOMIC DNA]</scope>
    <source>
        <strain evidence="1 2">AQ6-296</strain>
    </source>
</reference>
<sequence>MTRHVTPAIFRFRLLLGTEAGFGPGKADLLEAIHACGSIAAAGRSLGMSYKRAWQLAEELNHCFRDPLIEANKGGSGGGGAQLTPLGLDIVARFRAIEAKSATVLAKELRAFGRLVRAPDDTA</sequence>
<evidence type="ECO:0000313" key="2">
    <source>
        <dbReference type="Proteomes" id="UP000291562"/>
    </source>
</evidence>
<dbReference type="PANTHER" id="PTHR30432:SF1">
    <property type="entry name" value="DNA-BINDING TRANSCRIPTIONAL DUAL REGULATOR MODE"/>
    <property type="match status" value="1"/>
</dbReference>
<dbReference type="InterPro" id="IPR036390">
    <property type="entry name" value="WH_DNA-bd_sf"/>
</dbReference>
<dbReference type="SUPFAM" id="SSF46785">
    <property type="entry name" value="Winged helix' DNA-binding domain"/>
    <property type="match status" value="1"/>
</dbReference>
<organism evidence="1 2">
    <name type="scientific">Pseudolysobacter antarcticus</name>
    <dbReference type="NCBI Taxonomy" id="2511995"/>
    <lineage>
        <taxon>Bacteria</taxon>
        <taxon>Pseudomonadati</taxon>
        <taxon>Pseudomonadota</taxon>
        <taxon>Gammaproteobacteria</taxon>
        <taxon>Lysobacterales</taxon>
        <taxon>Rhodanobacteraceae</taxon>
        <taxon>Pseudolysobacter</taxon>
    </lineage>
</organism>
<dbReference type="PANTHER" id="PTHR30432">
    <property type="entry name" value="TRANSCRIPTIONAL REGULATOR MODE"/>
    <property type="match status" value="1"/>
</dbReference>
<keyword evidence="2" id="KW-1185">Reference proteome</keyword>
<dbReference type="KEGG" id="xbc:ELE36_17005"/>
<evidence type="ECO:0000313" key="1">
    <source>
        <dbReference type="EMBL" id="QBB71921.1"/>
    </source>
</evidence>
<dbReference type="AlphaFoldDB" id="A0A411HN59"/>
<dbReference type="InterPro" id="IPR051815">
    <property type="entry name" value="Molybdate_resp_trans_reg"/>
</dbReference>
<dbReference type="OrthoDB" id="9800709at2"/>
<dbReference type="InterPro" id="IPR036388">
    <property type="entry name" value="WH-like_DNA-bd_sf"/>
</dbReference>
<name>A0A411HN59_9GAMM</name>
<gene>
    <name evidence="1" type="ORF">ELE36_17005</name>
</gene>
<dbReference type="RefSeq" id="WP_129835397.1">
    <property type="nucleotide sequence ID" value="NZ_CP035704.1"/>
</dbReference>
<proteinExistence type="predicted"/>
<dbReference type="EMBL" id="CP035704">
    <property type="protein sequence ID" value="QBB71921.1"/>
    <property type="molecule type" value="Genomic_DNA"/>
</dbReference>
<dbReference type="Gene3D" id="1.10.10.10">
    <property type="entry name" value="Winged helix-like DNA-binding domain superfamily/Winged helix DNA-binding domain"/>
    <property type="match status" value="1"/>
</dbReference>
<dbReference type="Proteomes" id="UP000291562">
    <property type="component" value="Chromosome"/>
</dbReference>
<protein>
    <submittedName>
        <fullName evidence="1">LysR family transcriptional regulator</fullName>
    </submittedName>
</protein>